<protein>
    <recommendedName>
        <fullName evidence="2">histidine kinase</fullName>
        <ecNumber evidence="2">2.7.13.3</ecNumber>
    </recommendedName>
</protein>
<keyword evidence="5" id="KW-0902">Two-component regulatory system</keyword>
<dbReference type="EMBL" id="JABBVZ010000035">
    <property type="protein sequence ID" value="NMP22957.1"/>
    <property type="molecule type" value="Genomic_DNA"/>
</dbReference>
<dbReference type="AlphaFoldDB" id="A0A7Y0L4S4"/>
<dbReference type="CDD" id="cd16917">
    <property type="entry name" value="HATPase_UhpB-NarQ-NarX-like"/>
    <property type="match status" value="1"/>
</dbReference>
<comment type="catalytic activity">
    <reaction evidence="1">
        <text>ATP + protein L-histidine = ADP + protein N-phospho-L-histidine.</text>
        <dbReference type="EC" id="2.7.13.3"/>
    </reaction>
</comment>
<evidence type="ECO:0000313" key="8">
    <source>
        <dbReference type="Proteomes" id="UP000533476"/>
    </source>
</evidence>
<dbReference type="Pfam" id="PF02518">
    <property type="entry name" value="HATPase_c"/>
    <property type="match status" value="1"/>
</dbReference>
<keyword evidence="3" id="KW-0808">Transferase</keyword>
<dbReference type="GO" id="GO:0004673">
    <property type="term" value="F:protein histidine kinase activity"/>
    <property type="evidence" value="ECO:0007669"/>
    <property type="project" value="UniProtKB-EC"/>
</dbReference>
<dbReference type="Gene3D" id="3.30.565.10">
    <property type="entry name" value="Histidine kinase-like ATPase, C-terminal domain"/>
    <property type="match status" value="1"/>
</dbReference>
<dbReference type="RefSeq" id="WP_169099773.1">
    <property type="nucleotide sequence ID" value="NZ_JABBVZ010000035.1"/>
</dbReference>
<gene>
    <name evidence="7" type="ORF">HIJ39_11420</name>
</gene>
<dbReference type="PANTHER" id="PTHR24421:SF10">
    <property type="entry name" value="NITRATE_NITRITE SENSOR PROTEIN NARQ"/>
    <property type="match status" value="1"/>
</dbReference>
<evidence type="ECO:0000256" key="2">
    <source>
        <dbReference type="ARBA" id="ARBA00012438"/>
    </source>
</evidence>
<dbReference type="PANTHER" id="PTHR24421">
    <property type="entry name" value="NITRATE/NITRITE SENSOR PROTEIN NARX-RELATED"/>
    <property type="match status" value="1"/>
</dbReference>
<dbReference type="InterPro" id="IPR003594">
    <property type="entry name" value="HATPase_dom"/>
</dbReference>
<keyword evidence="4" id="KW-0418">Kinase</keyword>
<evidence type="ECO:0000313" key="7">
    <source>
        <dbReference type="EMBL" id="NMP22957.1"/>
    </source>
</evidence>
<sequence length="401" mass="44613">MYTQEDKIPLQHLAALAKIAAAIRAVQICRYLPKQSQSWTLALAADPSVVTSAMKSPNSPRAISGHGLLEAIFLAGQAYCGPIETLCTDLVEGHALSQFVRTTGIRYVLILPIVVSNRVEGALCLYDGSPLGEEIVRRMEPVVAILQGLFGYMVRRQESKKSLRRVQRVGASLAESEERLRREIASELHGRIQGKLLIVWHELQKVLDSHAISEPVTQCLQRLAETVDQVREIDIRQLSHRLHPVAIRIALRPALAQLMAQYESVMDVHVEFNSRFLHFDNPMHNHIPEKIRLTTYRLVEEALVNAMRHGHAPRADVRIALRGNILEASVSDTGQGFTVSPAVGGLGLELMEDRIRALRGTFRIRSKPGQGTLVQACIPLASTVSRTQKRVRLAAKRSVYP</sequence>
<accession>A0A7Y0L4S4</accession>
<dbReference type="Proteomes" id="UP000533476">
    <property type="component" value="Unassembled WGS sequence"/>
</dbReference>
<evidence type="ECO:0000256" key="5">
    <source>
        <dbReference type="ARBA" id="ARBA00023012"/>
    </source>
</evidence>
<keyword evidence="8" id="KW-1185">Reference proteome</keyword>
<reference evidence="7 8" key="1">
    <citation type="submission" date="2020-04" db="EMBL/GenBank/DDBJ databases">
        <authorList>
            <person name="Zhang R."/>
            <person name="Schippers A."/>
        </authorList>
    </citation>
    <scope>NUCLEOTIDE SEQUENCE [LARGE SCALE GENOMIC DNA]</scope>
    <source>
        <strain evidence="7 8">DSM 109850</strain>
    </source>
</reference>
<evidence type="ECO:0000256" key="4">
    <source>
        <dbReference type="ARBA" id="ARBA00022777"/>
    </source>
</evidence>
<evidence type="ECO:0000256" key="1">
    <source>
        <dbReference type="ARBA" id="ARBA00000085"/>
    </source>
</evidence>
<dbReference type="InterPro" id="IPR036890">
    <property type="entry name" value="HATPase_C_sf"/>
</dbReference>
<comment type="caution">
    <text evidence="7">The sequence shown here is derived from an EMBL/GenBank/DDBJ whole genome shotgun (WGS) entry which is preliminary data.</text>
</comment>
<dbReference type="EC" id="2.7.13.3" evidence="2"/>
<evidence type="ECO:0000259" key="6">
    <source>
        <dbReference type="PROSITE" id="PS50109"/>
    </source>
</evidence>
<dbReference type="InterPro" id="IPR005467">
    <property type="entry name" value="His_kinase_dom"/>
</dbReference>
<dbReference type="InterPro" id="IPR050482">
    <property type="entry name" value="Sensor_HK_TwoCompSys"/>
</dbReference>
<organism evidence="7 8">
    <name type="scientific">Sulfobacillus harzensis</name>
    <dbReference type="NCBI Taxonomy" id="2729629"/>
    <lineage>
        <taxon>Bacteria</taxon>
        <taxon>Bacillati</taxon>
        <taxon>Bacillota</taxon>
        <taxon>Clostridia</taxon>
        <taxon>Eubacteriales</taxon>
        <taxon>Clostridiales Family XVII. Incertae Sedis</taxon>
        <taxon>Sulfobacillus</taxon>
    </lineage>
</organism>
<evidence type="ECO:0000256" key="3">
    <source>
        <dbReference type="ARBA" id="ARBA00022679"/>
    </source>
</evidence>
<dbReference type="GO" id="GO:0000160">
    <property type="term" value="P:phosphorelay signal transduction system"/>
    <property type="evidence" value="ECO:0007669"/>
    <property type="project" value="UniProtKB-KW"/>
</dbReference>
<dbReference type="PROSITE" id="PS50109">
    <property type="entry name" value="HIS_KIN"/>
    <property type="match status" value="1"/>
</dbReference>
<dbReference type="InterPro" id="IPR004358">
    <property type="entry name" value="Sig_transdc_His_kin-like_C"/>
</dbReference>
<dbReference type="SUPFAM" id="SSF55874">
    <property type="entry name" value="ATPase domain of HSP90 chaperone/DNA topoisomerase II/histidine kinase"/>
    <property type="match status" value="1"/>
</dbReference>
<dbReference type="SMART" id="SM00387">
    <property type="entry name" value="HATPase_c"/>
    <property type="match status" value="1"/>
</dbReference>
<feature type="domain" description="Histidine kinase" evidence="6">
    <location>
        <begin position="297"/>
        <end position="382"/>
    </location>
</feature>
<dbReference type="PRINTS" id="PR00344">
    <property type="entry name" value="BCTRLSENSOR"/>
</dbReference>
<proteinExistence type="predicted"/>
<name>A0A7Y0L4S4_9FIRM</name>